<protein>
    <submittedName>
        <fullName evidence="2">Uncharacterized protein</fullName>
    </submittedName>
</protein>
<keyword evidence="1" id="KW-0812">Transmembrane</keyword>
<keyword evidence="1" id="KW-1133">Transmembrane helix</keyword>
<feature type="transmembrane region" description="Helical" evidence="1">
    <location>
        <begin position="150"/>
        <end position="166"/>
    </location>
</feature>
<dbReference type="OrthoDB" id="9996847at2"/>
<dbReference type="Proteomes" id="UP000198995">
    <property type="component" value="Unassembled WGS sequence"/>
</dbReference>
<name>A0A1G6W2K8_PEPNI</name>
<proteinExistence type="predicted"/>
<sequence length="244" mass="27431">MTDKEILLLPRRVFTFGTLIREGRYDEAERKLYLIDEDGNLTGTVLTIEMPEEEDFASGSTEKEISPYVQTTNDPEEPQKGQYQDKVNQLGPRLAKEKKRLKKEALAARKLYNSTDLPAGLEKKVIMQYLMAAGVLLFCLFLAITEGRPSYLLGIVVSLGLVYLGLSTKLDFASGKIVEQAVSAVDVRPIKTRNRTKVVFATSDDIPSYFTFIVPGKKEFNLNGVYVIYFREEEPGVLLGYQAL</sequence>
<dbReference type="EMBL" id="FNAF01000004">
    <property type="protein sequence ID" value="SDD60028.1"/>
    <property type="molecule type" value="Genomic_DNA"/>
</dbReference>
<accession>A0A1G6W2K8</accession>
<keyword evidence="1" id="KW-0472">Membrane</keyword>
<gene>
    <name evidence="2" type="ORF">SAMN04489866_104213</name>
</gene>
<evidence type="ECO:0000256" key="1">
    <source>
        <dbReference type="SAM" id="Phobius"/>
    </source>
</evidence>
<feature type="transmembrane region" description="Helical" evidence="1">
    <location>
        <begin position="126"/>
        <end position="144"/>
    </location>
</feature>
<organism evidence="2 3">
    <name type="scientific">Peptococcus niger</name>
    <dbReference type="NCBI Taxonomy" id="2741"/>
    <lineage>
        <taxon>Bacteria</taxon>
        <taxon>Bacillati</taxon>
        <taxon>Bacillota</taxon>
        <taxon>Clostridia</taxon>
        <taxon>Eubacteriales</taxon>
        <taxon>Peptococcaceae</taxon>
        <taxon>Peptococcus</taxon>
    </lineage>
</organism>
<keyword evidence="3" id="KW-1185">Reference proteome</keyword>
<dbReference type="RefSeq" id="WP_091791670.1">
    <property type="nucleotide sequence ID" value="NZ_FNAF01000004.1"/>
</dbReference>
<reference evidence="2 3" key="1">
    <citation type="submission" date="2016-10" db="EMBL/GenBank/DDBJ databases">
        <authorList>
            <person name="de Groot N.N."/>
        </authorList>
    </citation>
    <scope>NUCLEOTIDE SEQUENCE [LARGE SCALE GENOMIC DNA]</scope>
    <source>
        <strain evidence="2 3">DSM 20475</strain>
    </source>
</reference>
<dbReference type="AlphaFoldDB" id="A0A1G6W2K8"/>
<evidence type="ECO:0000313" key="2">
    <source>
        <dbReference type="EMBL" id="SDD60028.1"/>
    </source>
</evidence>
<dbReference type="STRING" id="2741.SAMN04489866_104213"/>
<evidence type="ECO:0000313" key="3">
    <source>
        <dbReference type="Proteomes" id="UP000198995"/>
    </source>
</evidence>